<protein>
    <submittedName>
        <fullName evidence="11">BQ5605_C021g09355 protein</fullName>
    </submittedName>
</protein>
<reference evidence="11 12" key="1">
    <citation type="submission" date="2016-11" db="EMBL/GenBank/DDBJ databases">
        <authorList>
            <person name="Jaros S."/>
            <person name="Januszkiewicz K."/>
            <person name="Wedrychowicz H."/>
        </authorList>
    </citation>
    <scope>NUCLEOTIDE SEQUENCE [LARGE SCALE GENOMIC DNA]</scope>
</reference>
<keyword evidence="6" id="KW-0653">Protein transport</keyword>
<dbReference type="GO" id="GO:0035673">
    <property type="term" value="F:oligopeptide transmembrane transporter activity"/>
    <property type="evidence" value="ECO:0007669"/>
    <property type="project" value="InterPro"/>
</dbReference>
<dbReference type="EMBL" id="FQNC01000083">
    <property type="protein sequence ID" value="SGZ21315.1"/>
    <property type="molecule type" value="Genomic_DNA"/>
</dbReference>
<gene>
    <name evidence="11" type="primary">BQ5605_C021g09355</name>
    <name evidence="11" type="ORF">BQ5605_C021G09355</name>
</gene>
<feature type="transmembrane region" description="Helical" evidence="10">
    <location>
        <begin position="310"/>
        <end position="329"/>
    </location>
</feature>
<feature type="transmembrane region" description="Helical" evidence="10">
    <location>
        <begin position="840"/>
        <end position="862"/>
    </location>
</feature>
<feature type="compositionally biased region" description="Low complexity" evidence="9">
    <location>
        <begin position="47"/>
        <end position="67"/>
    </location>
</feature>
<keyword evidence="12" id="KW-1185">Reference proteome</keyword>
<feature type="transmembrane region" description="Helical" evidence="10">
    <location>
        <begin position="280"/>
        <end position="304"/>
    </location>
</feature>
<feature type="transmembrane region" description="Helical" evidence="10">
    <location>
        <begin position="488"/>
        <end position="510"/>
    </location>
</feature>
<dbReference type="NCBIfam" id="TIGR00728">
    <property type="entry name" value="OPT_sfam"/>
    <property type="match status" value="2"/>
</dbReference>
<evidence type="ECO:0000256" key="4">
    <source>
        <dbReference type="ARBA" id="ARBA00022692"/>
    </source>
</evidence>
<feature type="transmembrane region" description="Helical" evidence="10">
    <location>
        <begin position="545"/>
        <end position="564"/>
    </location>
</feature>
<feature type="transmembrane region" description="Helical" evidence="10">
    <location>
        <begin position="759"/>
        <end position="777"/>
    </location>
</feature>
<dbReference type="AlphaFoldDB" id="A0A2X0PKZ0"/>
<evidence type="ECO:0000256" key="3">
    <source>
        <dbReference type="ARBA" id="ARBA00022448"/>
    </source>
</evidence>
<evidence type="ECO:0000256" key="5">
    <source>
        <dbReference type="ARBA" id="ARBA00022856"/>
    </source>
</evidence>
<comment type="similarity">
    <text evidence="2">Belongs to the oligopeptide OPT transporter family.</text>
</comment>
<dbReference type="InterPro" id="IPR004648">
    <property type="entry name" value="Oligpept_transpt"/>
</dbReference>
<dbReference type="GO" id="GO:0015031">
    <property type="term" value="P:protein transport"/>
    <property type="evidence" value="ECO:0007669"/>
    <property type="project" value="UniProtKB-KW"/>
</dbReference>
<feature type="transmembrane region" description="Helical" evidence="10">
    <location>
        <begin position="570"/>
        <end position="590"/>
    </location>
</feature>
<feature type="transmembrane region" description="Helical" evidence="10">
    <location>
        <begin position="212"/>
        <end position="232"/>
    </location>
</feature>
<evidence type="ECO:0000256" key="7">
    <source>
        <dbReference type="ARBA" id="ARBA00022989"/>
    </source>
</evidence>
<evidence type="ECO:0000256" key="8">
    <source>
        <dbReference type="ARBA" id="ARBA00023136"/>
    </source>
</evidence>
<dbReference type="GO" id="GO:0016020">
    <property type="term" value="C:membrane"/>
    <property type="evidence" value="ECO:0007669"/>
    <property type="project" value="UniProtKB-SubCell"/>
</dbReference>
<dbReference type="InterPro" id="IPR004813">
    <property type="entry name" value="OPT"/>
</dbReference>
<dbReference type="Proteomes" id="UP000249464">
    <property type="component" value="Unassembled WGS sequence"/>
</dbReference>
<dbReference type="Pfam" id="PF03169">
    <property type="entry name" value="OPT"/>
    <property type="match status" value="1"/>
</dbReference>
<organism evidence="11 12">
    <name type="scientific">Microbotryum silenes-dioicae</name>
    <dbReference type="NCBI Taxonomy" id="796604"/>
    <lineage>
        <taxon>Eukaryota</taxon>
        <taxon>Fungi</taxon>
        <taxon>Dikarya</taxon>
        <taxon>Basidiomycota</taxon>
        <taxon>Pucciniomycotina</taxon>
        <taxon>Microbotryomycetes</taxon>
        <taxon>Microbotryales</taxon>
        <taxon>Microbotryaceae</taxon>
        <taxon>Microbotryum</taxon>
    </lineage>
</organism>
<keyword evidence="3" id="KW-0813">Transport</keyword>
<evidence type="ECO:0000256" key="1">
    <source>
        <dbReference type="ARBA" id="ARBA00004141"/>
    </source>
</evidence>
<evidence type="ECO:0000256" key="10">
    <source>
        <dbReference type="SAM" id="Phobius"/>
    </source>
</evidence>
<evidence type="ECO:0000313" key="11">
    <source>
        <dbReference type="EMBL" id="SGZ21315.1"/>
    </source>
</evidence>
<feature type="transmembrane region" description="Helical" evidence="10">
    <location>
        <begin position="181"/>
        <end position="205"/>
    </location>
</feature>
<keyword evidence="8 10" id="KW-0472">Membrane</keyword>
<feature type="region of interest" description="Disordered" evidence="9">
    <location>
        <begin position="1"/>
        <end position="69"/>
    </location>
</feature>
<feature type="transmembrane region" description="Helical" evidence="10">
    <location>
        <begin position="247"/>
        <end position="268"/>
    </location>
</feature>
<dbReference type="PANTHER" id="PTHR22601">
    <property type="entry name" value="ISP4 LIKE PROTEIN"/>
    <property type="match status" value="1"/>
</dbReference>
<evidence type="ECO:0000256" key="9">
    <source>
        <dbReference type="SAM" id="MobiDB-lite"/>
    </source>
</evidence>
<evidence type="ECO:0000256" key="2">
    <source>
        <dbReference type="ARBA" id="ARBA00008807"/>
    </source>
</evidence>
<feature type="transmembrane region" description="Helical" evidence="10">
    <location>
        <begin position="416"/>
        <end position="436"/>
    </location>
</feature>
<comment type="subcellular location">
    <subcellularLocation>
        <location evidence="1">Membrane</location>
        <topology evidence="1">Multi-pass membrane protein</topology>
    </subcellularLocation>
</comment>
<keyword evidence="7 10" id="KW-1133">Transmembrane helix</keyword>
<feature type="transmembrane region" description="Helical" evidence="10">
    <location>
        <begin position="390"/>
        <end position="409"/>
    </location>
</feature>
<evidence type="ECO:0000256" key="6">
    <source>
        <dbReference type="ARBA" id="ARBA00022927"/>
    </source>
</evidence>
<keyword evidence="5" id="KW-0571">Peptide transport</keyword>
<feature type="transmembrane region" description="Helical" evidence="10">
    <location>
        <begin position="735"/>
        <end position="753"/>
    </location>
</feature>
<feature type="compositionally biased region" description="Basic and acidic residues" evidence="9">
    <location>
        <begin position="124"/>
        <end position="137"/>
    </location>
</feature>
<evidence type="ECO:0000313" key="12">
    <source>
        <dbReference type="Proteomes" id="UP000249464"/>
    </source>
</evidence>
<keyword evidence="4 10" id="KW-0812">Transmembrane</keyword>
<accession>A0A2X0PKZ0</accession>
<name>A0A2X0PKZ0_9BASI</name>
<feature type="compositionally biased region" description="Low complexity" evidence="9">
    <location>
        <begin position="104"/>
        <end position="119"/>
    </location>
</feature>
<proteinExistence type="inferred from homology"/>
<feature type="transmembrane region" description="Helical" evidence="10">
    <location>
        <begin position="350"/>
        <end position="370"/>
    </location>
</feature>
<sequence>MVTTGRSGPYAPIQDDDVQVLQSPTQPSTSGAHSAHQSAPHRRHESASTNTAAAAATAMHSAMHSMAQGRRSIGDRYLDDHQDDDEAYELIPRSRSRTPRGNRSSAAAATGKTAADSTTFPTRSSHDRHSQDHDDEDKALADEMDHDEIPLFKDEDLDLDSAMSMVRRIVPESDDPTLPALTFRVFILGTILCILGAAVSQLFFFKSNAPSFSSFFVILIAFPLGHWMTSILPESLSSGEFNKKEHLLIGVLAGSGASAAYAGEIISVQDLYYKTDLGAIGGLLLLLSTQLIGFAFSGLTYRLLVRPTAMLWPSTLVYVTLFETLHGGAKESIKETKDRMKFFTYNFLGIFSWQFLPALVFPTLTSIAVLCIMNNQSLIMRTLGSGYDGFGFLCFSLDWSVIGGTGALYTPFFAQASYFFGLAFNMWVITPLLYFGNFWNARSFDSPLAAHLYNSTFGRLDVLEILNPDLSLNETRYAEVQPILLTPYFALCYGVSFAVLTSAITTVLLWHMNDIKAAFTTRKDAVADIHVEMLERSYDPIPNRYYFSVFFSMILAAIALITFYPMQLPVWGLLLSILMAVAFLVPVGALPNPTPANTTLGLNVISMQPSDPFPDRVLAAETDPTPHLTAEFVAGYLFPGRPIANIVFKVYLTLVRFFHRYMTMVQSIDLTADMKLGLYCKIPPSHLFICQVYGTALGSIVNYSLIRGVINSKRPYLDGTLVDPTGQWSGRKPEIFMSASVIWGLIAPGRFFAGQYSPLYWGFLVGALLPIIPWILYKRTNNRFWKRISIPLILHGSIAPPQMPTNVILPGKLTDLSGFLVSFASQFYALRYRPRWFEKYVYVLSSALDAGTSINALMIYVFGWSTFSEWWGNSRVDTEHCIPGS</sequence>
<feature type="region of interest" description="Disordered" evidence="9">
    <location>
        <begin position="88"/>
        <end position="137"/>
    </location>
</feature>
<feature type="compositionally biased region" description="Polar residues" evidence="9">
    <location>
        <begin position="20"/>
        <end position="37"/>
    </location>
</feature>